<keyword evidence="8 13" id="KW-1133">Transmembrane helix</keyword>
<keyword evidence="10 13" id="KW-0472">Membrane</keyword>
<dbReference type="PANTHER" id="PTHR10978">
    <property type="entry name" value="SUCCINATE DEHYDROGENASE CYTOCHROME B560 SUBUNIT"/>
    <property type="match status" value="1"/>
</dbReference>
<dbReference type="CDD" id="cd03499">
    <property type="entry name" value="SQR_TypeC_SdhC"/>
    <property type="match status" value="1"/>
</dbReference>
<dbReference type="PROSITE" id="PS01001">
    <property type="entry name" value="SDH_CYT_2"/>
    <property type="match status" value="1"/>
</dbReference>
<comment type="subunit">
    <text evidence="11">Part of an enzyme complex containing four subunits: a flavoprotein, an iron-sulfur protein, plus two membrane-anchoring proteins, SdhC and SdhD. The complex can form homotrimers.</text>
</comment>
<evidence type="ECO:0000256" key="10">
    <source>
        <dbReference type="ARBA" id="ARBA00023136"/>
    </source>
</evidence>
<comment type="cofactor">
    <cofactor evidence="12">
        <name>heme</name>
        <dbReference type="ChEBI" id="CHEBI:30413"/>
    </cofactor>
    <text evidence="12">The heme is bound between the two transmembrane subunits.</text>
</comment>
<comment type="similarity">
    <text evidence="3">Belongs to the cytochrome b560 family.</text>
</comment>
<dbReference type="InterPro" id="IPR014314">
    <property type="entry name" value="Succ_DH_cytb556"/>
</dbReference>
<evidence type="ECO:0000313" key="15">
    <source>
        <dbReference type="Proteomes" id="UP000562254"/>
    </source>
</evidence>
<keyword evidence="6 13" id="KW-0812">Transmembrane</keyword>
<dbReference type="GO" id="GO:0016020">
    <property type="term" value="C:membrane"/>
    <property type="evidence" value="ECO:0007669"/>
    <property type="project" value="UniProtKB-SubCell"/>
</dbReference>
<dbReference type="RefSeq" id="WP_184486909.1">
    <property type="nucleotide sequence ID" value="NZ_JAAEDJ010000058.1"/>
</dbReference>
<reference evidence="14 15" key="1">
    <citation type="submission" date="2020-08" db="EMBL/GenBank/DDBJ databases">
        <title>Genomic Encyclopedia of Type Strains, Phase IV (KMG-IV): sequencing the most valuable type-strain genomes for metagenomic binning, comparative biology and taxonomic classification.</title>
        <authorList>
            <person name="Goeker M."/>
        </authorList>
    </citation>
    <scope>NUCLEOTIDE SEQUENCE [LARGE SCALE GENOMIC DNA]</scope>
    <source>
        <strain evidence="14 15">DSM 25895</strain>
    </source>
</reference>
<dbReference type="AlphaFoldDB" id="A0A840YC42"/>
<name>A0A840YC42_9PROT</name>
<dbReference type="PANTHER" id="PTHR10978:SF5">
    <property type="entry name" value="SUCCINATE DEHYDROGENASE CYTOCHROME B560 SUBUNIT, MITOCHONDRIAL"/>
    <property type="match status" value="1"/>
</dbReference>
<dbReference type="Pfam" id="PF01127">
    <property type="entry name" value="Sdh_cyt"/>
    <property type="match status" value="1"/>
</dbReference>
<evidence type="ECO:0000256" key="1">
    <source>
        <dbReference type="ARBA" id="ARBA00004050"/>
    </source>
</evidence>
<comment type="subcellular location">
    <subcellularLocation>
        <location evidence="2">Membrane</location>
        <topology evidence="2">Multi-pass membrane protein</topology>
    </subcellularLocation>
</comment>
<dbReference type="NCBIfam" id="TIGR02970">
    <property type="entry name" value="succ_dehyd_cytB"/>
    <property type="match status" value="1"/>
</dbReference>
<keyword evidence="7 12" id="KW-0479">Metal-binding</keyword>
<feature type="binding site" description="axial binding residue" evidence="12">
    <location>
        <position position="100"/>
    </location>
    <ligand>
        <name>heme</name>
        <dbReference type="ChEBI" id="CHEBI:30413"/>
        <note>ligand shared with second transmembrane subunit</note>
    </ligand>
    <ligandPart>
        <name>Fe</name>
        <dbReference type="ChEBI" id="CHEBI:18248"/>
    </ligandPart>
</feature>
<dbReference type="InterPro" id="IPR000701">
    <property type="entry name" value="SuccDH_FuR_B_TM-su"/>
</dbReference>
<proteinExistence type="inferred from homology"/>
<dbReference type="Gene3D" id="1.20.1300.10">
    <property type="entry name" value="Fumarate reductase/succinate dehydrogenase, transmembrane subunit"/>
    <property type="match status" value="1"/>
</dbReference>
<evidence type="ECO:0000256" key="2">
    <source>
        <dbReference type="ARBA" id="ARBA00004141"/>
    </source>
</evidence>
<organism evidence="14 15">
    <name type="scientific">Neoroseomonas alkaliterrae</name>
    <dbReference type="NCBI Taxonomy" id="1452450"/>
    <lineage>
        <taxon>Bacteria</taxon>
        <taxon>Pseudomonadati</taxon>
        <taxon>Pseudomonadota</taxon>
        <taxon>Alphaproteobacteria</taxon>
        <taxon>Acetobacterales</taxon>
        <taxon>Acetobacteraceae</taxon>
        <taxon>Neoroseomonas</taxon>
    </lineage>
</organism>
<dbReference type="GO" id="GO:0046872">
    <property type="term" value="F:metal ion binding"/>
    <property type="evidence" value="ECO:0007669"/>
    <property type="project" value="UniProtKB-KW"/>
</dbReference>
<keyword evidence="5 12" id="KW-0349">Heme</keyword>
<evidence type="ECO:0000256" key="11">
    <source>
        <dbReference type="ARBA" id="ARBA00025912"/>
    </source>
</evidence>
<dbReference type="Proteomes" id="UP000562254">
    <property type="component" value="Unassembled WGS sequence"/>
</dbReference>
<dbReference type="PIRSF" id="PIRSF000178">
    <property type="entry name" value="SDH_cyt_b560"/>
    <property type="match status" value="1"/>
</dbReference>
<accession>A0A840YC42</accession>
<dbReference type="SUPFAM" id="SSF81343">
    <property type="entry name" value="Fumarate reductase respiratory complex transmembrane subunits"/>
    <property type="match status" value="1"/>
</dbReference>
<keyword evidence="9 12" id="KW-0408">Iron</keyword>
<feature type="transmembrane region" description="Helical" evidence="13">
    <location>
        <begin position="44"/>
        <end position="65"/>
    </location>
</feature>
<evidence type="ECO:0000256" key="6">
    <source>
        <dbReference type="ARBA" id="ARBA00022692"/>
    </source>
</evidence>
<keyword evidence="15" id="KW-1185">Reference proteome</keyword>
<evidence type="ECO:0000256" key="8">
    <source>
        <dbReference type="ARBA" id="ARBA00022989"/>
    </source>
</evidence>
<protein>
    <recommendedName>
        <fullName evidence="4">Succinate dehydrogenase cytochrome b556 subunit</fullName>
    </recommendedName>
</protein>
<evidence type="ECO:0000256" key="9">
    <source>
        <dbReference type="ARBA" id="ARBA00023004"/>
    </source>
</evidence>
<gene>
    <name evidence="14" type="ORF">FHS88_003680</name>
</gene>
<dbReference type="GO" id="GO:0006099">
    <property type="term" value="P:tricarboxylic acid cycle"/>
    <property type="evidence" value="ECO:0007669"/>
    <property type="project" value="InterPro"/>
</dbReference>
<sequence>MSKITDTREAVMVGRRSDGSLVRRPLSPHLQAYDMLQMTSALSITHRITGVVWSVGLVFLVWWLLAAASGEAAFNGVMWFLGSFVGVIGLMGLTAAAWYHTLAGIRHLYWDSGRGFDLPTTYLTGRAVLIGTAALTALTWLIMLIAWI</sequence>
<dbReference type="InterPro" id="IPR034804">
    <property type="entry name" value="SQR/QFR_C/D"/>
</dbReference>
<evidence type="ECO:0000256" key="4">
    <source>
        <dbReference type="ARBA" id="ARBA00020076"/>
    </source>
</evidence>
<evidence type="ECO:0000256" key="5">
    <source>
        <dbReference type="ARBA" id="ARBA00022617"/>
    </source>
</evidence>
<evidence type="ECO:0000256" key="12">
    <source>
        <dbReference type="PIRSR" id="PIRSR000178-1"/>
    </source>
</evidence>
<feature type="transmembrane region" description="Helical" evidence="13">
    <location>
        <begin position="77"/>
        <end position="99"/>
    </location>
</feature>
<comment type="caution">
    <text evidence="14">The sequence shown here is derived from an EMBL/GenBank/DDBJ whole genome shotgun (WGS) entry which is preliminary data.</text>
</comment>
<feature type="transmembrane region" description="Helical" evidence="13">
    <location>
        <begin position="127"/>
        <end position="147"/>
    </location>
</feature>
<evidence type="ECO:0000256" key="7">
    <source>
        <dbReference type="ARBA" id="ARBA00022723"/>
    </source>
</evidence>
<evidence type="ECO:0000313" key="14">
    <source>
        <dbReference type="EMBL" id="MBB5691523.1"/>
    </source>
</evidence>
<evidence type="ECO:0000256" key="3">
    <source>
        <dbReference type="ARBA" id="ARBA00007244"/>
    </source>
</evidence>
<dbReference type="InterPro" id="IPR018495">
    <property type="entry name" value="Succ_DH_cyt_bsu_CS"/>
</dbReference>
<evidence type="ECO:0000256" key="13">
    <source>
        <dbReference type="SAM" id="Phobius"/>
    </source>
</evidence>
<comment type="function">
    <text evidence="1">Membrane-anchoring subunit of succinate dehydrogenase (SDH).</text>
</comment>
<dbReference type="EMBL" id="JACIJE010000013">
    <property type="protein sequence ID" value="MBB5691523.1"/>
    <property type="molecule type" value="Genomic_DNA"/>
</dbReference>
<dbReference type="GO" id="GO:0009055">
    <property type="term" value="F:electron transfer activity"/>
    <property type="evidence" value="ECO:0007669"/>
    <property type="project" value="InterPro"/>
</dbReference>